<accession>A0ACC2PHX3</accession>
<evidence type="ECO:0000313" key="1">
    <source>
        <dbReference type="EMBL" id="KAJ8683184.1"/>
    </source>
</evidence>
<keyword evidence="2" id="KW-1185">Reference proteome</keyword>
<proteinExistence type="predicted"/>
<evidence type="ECO:0000313" key="2">
    <source>
        <dbReference type="Proteomes" id="UP001239111"/>
    </source>
</evidence>
<sequence length="448" mass="51009">MASEKRCLDIVIVGAGLVGALAACYLAKRGHRVRLYEYRSDIRVQKSKGASMNLALSARGREALRGVGLEDEIIYEHGVEMKGRMIHMKNGILRESIYDRVKGNCIYSVVRAHLNEILLNAAEKYSTVTPFFNHKLLEADVDKGILKFLEMQTQETVTVSGDLIIGADGAYSFIRRSMAKRPRFDCTQTYMDHGYLDISYPPDKDNQYVFSGEHLHIWPRGDFMLIAVPNPDHTFTGNIFAPFKILESLDTRERLLQFFKDQFPDALQKIDEEKLVAEFFETSPKTLISIKCKPYHVGSKVLILGDAAHAMPPFFGQGVNSGFEDILILNELFETYNEDLEKILPEFSKLRCDDGHAICDLSVYNYIEMRDLVATIPFILREHLDNALYRLLNDTWIPLYHSVTFSRMRFQDCITNRAWQDKLLTGIAVCAGVAIFAAVITLMMTNIY</sequence>
<name>A0ACC2PHX3_9HYME</name>
<organism evidence="1 2">
    <name type="scientific">Eretmocerus hayati</name>
    <dbReference type="NCBI Taxonomy" id="131215"/>
    <lineage>
        <taxon>Eukaryota</taxon>
        <taxon>Metazoa</taxon>
        <taxon>Ecdysozoa</taxon>
        <taxon>Arthropoda</taxon>
        <taxon>Hexapoda</taxon>
        <taxon>Insecta</taxon>
        <taxon>Pterygota</taxon>
        <taxon>Neoptera</taxon>
        <taxon>Endopterygota</taxon>
        <taxon>Hymenoptera</taxon>
        <taxon>Apocrita</taxon>
        <taxon>Proctotrupomorpha</taxon>
        <taxon>Chalcidoidea</taxon>
        <taxon>Aphelinidae</taxon>
        <taxon>Aphelininae</taxon>
        <taxon>Eretmocerus</taxon>
    </lineage>
</organism>
<reference evidence="1" key="1">
    <citation type="submission" date="2023-04" db="EMBL/GenBank/DDBJ databases">
        <title>A chromosome-level genome assembly of the parasitoid wasp Eretmocerus hayati.</title>
        <authorList>
            <person name="Zhong Y."/>
            <person name="Liu S."/>
            <person name="Liu Y."/>
        </authorList>
    </citation>
    <scope>NUCLEOTIDE SEQUENCE</scope>
    <source>
        <strain evidence="1">ZJU_SS_LIU_2023</strain>
    </source>
</reference>
<gene>
    <name evidence="1" type="ORF">QAD02_018976</name>
</gene>
<dbReference type="EMBL" id="CM056741">
    <property type="protein sequence ID" value="KAJ8683184.1"/>
    <property type="molecule type" value="Genomic_DNA"/>
</dbReference>
<protein>
    <submittedName>
        <fullName evidence="1">Uncharacterized protein</fullName>
    </submittedName>
</protein>
<dbReference type="Proteomes" id="UP001239111">
    <property type="component" value="Chromosome 1"/>
</dbReference>
<comment type="caution">
    <text evidence="1">The sequence shown here is derived from an EMBL/GenBank/DDBJ whole genome shotgun (WGS) entry which is preliminary data.</text>
</comment>